<sequence length="67" mass="7335">MPASEAKIGGDPPPANSATLFHRGCFHSPGFSLLHFLTFFCKKPLLFIKATAETQALKNTTTTPHHR</sequence>
<evidence type="ECO:0000313" key="1">
    <source>
        <dbReference type="EMBL" id="JAH29023.1"/>
    </source>
</evidence>
<dbReference type="AlphaFoldDB" id="A0A0E9RKZ6"/>
<reference evidence="1" key="1">
    <citation type="submission" date="2014-11" db="EMBL/GenBank/DDBJ databases">
        <authorList>
            <person name="Amaro Gonzalez C."/>
        </authorList>
    </citation>
    <scope>NUCLEOTIDE SEQUENCE</scope>
</reference>
<protein>
    <submittedName>
        <fullName evidence="1">Uncharacterized protein</fullName>
    </submittedName>
</protein>
<reference evidence="1" key="2">
    <citation type="journal article" date="2015" name="Fish Shellfish Immunol.">
        <title>Early steps in the European eel (Anguilla anguilla)-Vibrio vulnificus interaction in the gills: Role of the RtxA13 toxin.</title>
        <authorList>
            <person name="Callol A."/>
            <person name="Pajuelo D."/>
            <person name="Ebbesson L."/>
            <person name="Teles M."/>
            <person name="MacKenzie S."/>
            <person name="Amaro C."/>
        </authorList>
    </citation>
    <scope>NUCLEOTIDE SEQUENCE</scope>
</reference>
<name>A0A0E9RKZ6_ANGAN</name>
<organism evidence="1">
    <name type="scientific">Anguilla anguilla</name>
    <name type="common">European freshwater eel</name>
    <name type="synonym">Muraena anguilla</name>
    <dbReference type="NCBI Taxonomy" id="7936"/>
    <lineage>
        <taxon>Eukaryota</taxon>
        <taxon>Metazoa</taxon>
        <taxon>Chordata</taxon>
        <taxon>Craniata</taxon>
        <taxon>Vertebrata</taxon>
        <taxon>Euteleostomi</taxon>
        <taxon>Actinopterygii</taxon>
        <taxon>Neopterygii</taxon>
        <taxon>Teleostei</taxon>
        <taxon>Anguilliformes</taxon>
        <taxon>Anguillidae</taxon>
        <taxon>Anguilla</taxon>
    </lineage>
</organism>
<accession>A0A0E9RKZ6</accession>
<dbReference type="EMBL" id="GBXM01079554">
    <property type="protein sequence ID" value="JAH29023.1"/>
    <property type="molecule type" value="Transcribed_RNA"/>
</dbReference>
<proteinExistence type="predicted"/>